<feature type="signal peptide" evidence="3">
    <location>
        <begin position="1"/>
        <end position="38"/>
    </location>
</feature>
<keyword evidence="2" id="KW-1133">Transmembrane helix</keyword>
<comment type="caution">
    <text evidence="4">The sequence shown here is derived from an EMBL/GenBank/DDBJ whole genome shotgun (WGS) entry which is preliminary data.</text>
</comment>
<keyword evidence="3" id="KW-0732">Signal</keyword>
<feature type="region of interest" description="Disordered" evidence="1">
    <location>
        <begin position="361"/>
        <end position="397"/>
    </location>
</feature>
<organism evidence="4 5">
    <name type="scientific">Bifidobacterium catulorum</name>
    <dbReference type="NCBI Taxonomy" id="1630173"/>
    <lineage>
        <taxon>Bacteria</taxon>
        <taxon>Bacillati</taxon>
        <taxon>Actinomycetota</taxon>
        <taxon>Actinomycetes</taxon>
        <taxon>Bifidobacteriales</taxon>
        <taxon>Bifidobacteriaceae</taxon>
        <taxon>Bifidobacterium</taxon>
    </lineage>
</organism>
<evidence type="ECO:0000256" key="2">
    <source>
        <dbReference type="SAM" id="Phobius"/>
    </source>
</evidence>
<keyword evidence="2" id="KW-0472">Membrane</keyword>
<sequence length="466" mass="46855">MGATNGNINGTGTIRRTIGRRIAVMIAALAMTCTAVFAADAVRVIPTADAAAKVSANVDGGSLNPDGDTAVELSGSGFQSVQGGFGGIYVLFGWVNDPSGGSWRPSQGGITGQDYRYMPDDENNPAGYDVFVAFPGDSTASAANGGQIASDGTWHATITVPGAKFTSYDRSNNPTEVDCTAVQCGIITIGAHGVVNATNETFTPLSFAAAQQTATQNDSGDDSSAADAKKTADDAAAKAKAAAEAKKKAAAEAAAKKKAQAAAAANEPQTAAEEKTMSTQVPTLGIAGWLIVAAIIVLGIAIIVLAAGVGGYLAAKSLLLGVSPAALDKEIAKRERKAEDVRAREALKSAKRKRRQYQRLLKEQGRADQAQSLVEDAPLPIPTPRQDGGRNGDPAAATQATQVIPPVTEASAGGGAGTPAGAASVAGTAAGTAAGMATGTVAGTATGIRGFFTRHSGGAADKEGQQ</sequence>
<keyword evidence="2" id="KW-0812">Transmembrane</keyword>
<gene>
    <name evidence="4" type="ORF">DF200_01505</name>
</gene>
<evidence type="ECO:0000313" key="4">
    <source>
        <dbReference type="EMBL" id="PWG60584.1"/>
    </source>
</evidence>
<dbReference type="RefSeq" id="WP_109136533.1">
    <property type="nucleotide sequence ID" value="NZ_QFFN01000002.1"/>
</dbReference>
<accession>A0A2U2MUT7</accession>
<reference evidence="4 5" key="1">
    <citation type="journal article" date="2018" name="Int. J. Syst. Evol. Microbiol.">
        <title>Bifidobacterium catulorum sp. nov., a novel taxon from the faeces of the baby common marmoset (Callithrix jacchus).</title>
        <authorList>
            <person name="Modesto M."/>
            <person name="Michelini S."/>
            <person name="Oki K."/>
            <person name="Biavati B."/>
            <person name="Watanabe K."/>
            <person name="Mattarelli P."/>
        </authorList>
    </citation>
    <scope>NUCLEOTIDE SEQUENCE [LARGE SCALE GENOMIC DNA]</scope>
    <source>
        <strain evidence="4 5">MRM 8.19</strain>
    </source>
</reference>
<proteinExistence type="predicted"/>
<name>A0A2U2MUT7_9BIFI</name>
<evidence type="ECO:0000256" key="1">
    <source>
        <dbReference type="SAM" id="MobiDB-lite"/>
    </source>
</evidence>
<evidence type="ECO:0008006" key="6">
    <source>
        <dbReference type="Google" id="ProtNLM"/>
    </source>
</evidence>
<dbReference type="Gene3D" id="2.60.40.230">
    <property type="entry name" value="Neocarzinostatin-like"/>
    <property type="match status" value="1"/>
</dbReference>
<dbReference type="Proteomes" id="UP000245753">
    <property type="component" value="Unassembled WGS sequence"/>
</dbReference>
<dbReference type="EMBL" id="QFFN01000002">
    <property type="protein sequence ID" value="PWG60584.1"/>
    <property type="molecule type" value="Genomic_DNA"/>
</dbReference>
<feature type="transmembrane region" description="Helical" evidence="2">
    <location>
        <begin position="286"/>
        <end position="314"/>
    </location>
</feature>
<protein>
    <recommendedName>
        <fullName evidence="6">CDF family cation diffusion facilitator</fullName>
    </recommendedName>
</protein>
<keyword evidence="5" id="KW-1185">Reference proteome</keyword>
<evidence type="ECO:0000313" key="5">
    <source>
        <dbReference type="Proteomes" id="UP000245753"/>
    </source>
</evidence>
<dbReference type="AlphaFoldDB" id="A0A2U2MUT7"/>
<evidence type="ECO:0000256" key="3">
    <source>
        <dbReference type="SAM" id="SignalP"/>
    </source>
</evidence>
<feature type="chain" id="PRO_5015743203" description="CDF family cation diffusion facilitator" evidence="3">
    <location>
        <begin position="39"/>
        <end position="466"/>
    </location>
</feature>